<evidence type="ECO:0008006" key="3">
    <source>
        <dbReference type="Google" id="ProtNLM"/>
    </source>
</evidence>
<protein>
    <recommendedName>
        <fullName evidence="3">MULE transposase domain-containing protein</fullName>
    </recommendedName>
</protein>
<organism evidence="1 2">
    <name type="scientific">Phytophthora palmivora</name>
    <dbReference type="NCBI Taxonomy" id="4796"/>
    <lineage>
        <taxon>Eukaryota</taxon>
        <taxon>Sar</taxon>
        <taxon>Stramenopiles</taxon>
        <taxon>Oomycota</taxon>
        <taxon>Peronosporomycetes</taxon>
        <taxon>Peronosporales</taxon>
        <taxon>Peronosporaceae</taxon>
        <taxon>Phytophthora</taxon>
    </lineage>
</organism>
<dbReference type="AlphaFoldDB" id="A0A2P4YLN0"/>
<dbReference type="Proteomes" id="UP000237271">
    <property type="component" value="Unassembled WGS sequence"/>
</dbReference>
<gene>
    <name evidence="1" type="ORF">PHPALM_3797</name>
</gene>
<name>A0A2P4YLN0_9STRA</name>
<proteinExistence type="predicted"/>
<keyword evidence="2" id="KW-1185">Reference proteome</keyword>
<evidence type="ECO:0000313" key="1">
    <source>
        <dbReference type="EMBL" id="POM78649.1"/>
    </source>
</evidence>
<accession>A0A2P4YLN0</accession>
<evidence type="ECO:0000313" key="2">
    <source>
        <dbReference type="Proteomes" id="UP000237271"/>
    </source>
</evidence>
<comment type="caution">
    <text evidence="1">The sequence shown here is derived from an EMBL/GenBank/DDBJ whole genome shotgun (WGS) entry which is preliminary data.</text>
</comment>
<reference evidence="1 2" key="1">
    <citation type="journal article" date="2017" name="Genome Biol. Evol.">
        <title>Phytophthora megakarya and P. palmivora, closely related causal agents of cacao black pod rot, underwent increases in genome sizes and gene numbers by different mechanisms.</title>
        <authorList>
            <person name="Ali S.S."/>
            <person name="Shao J."/>
            <person name="Lary D.J."/>
            <person name="Kronmiller B."/>
            <person name="Shen D."/>
            <person name="Strem M.D."/>
            <person name="Amoako-Attah I."/>
            <person name="Akrofi A.Y."/>
            <person name="Begoude B.A."/>
            <person name="Ten Hoopen G.M."/>
            <person name="Coulibaly K."/>
            <person name="Kebe B.I."/>
            <person name="Melnick R.L."/>
            <person name="Guiltinan M.J."/>
            <person name="Tyler B.M."/>
            <person name="Meinhardt L.W."/>
            <person name="Bailey B.A."/>
        </authorList>
    </citation>
    <scope>NUCLEOTIDE SEQUENCE [LARGE SCALE GENOMIC DNA]</scope>
    <source>
        <strain evidence="2">sbr112.9</strain>
    </source>
</reference>
<dbReference type="EMBL" id="NCKW01001943">
    <property type="protein sequence ID" value="POM78649.1"/>
    <property type="molecule type" value="Genomic_DNA"/>
</dbReference>
<sequence length="127" mass="15166">MMYDPLTDLFVPAFFTLATNKTQDLYMKMLKCIEFALDRQTWLETYPPDLWNIYVVRRQIVNRTNNPLESFHRELNARMKPHATLKRFVRVIEEITREYVVFRRSNISGDATAPVQPNLHFPRVIAY</sequence>
<dbReference type="OrthoDB" id="125853at2759"/>